<dbReference type="InterPro" id="IPR020568">
    <property type="entry name" value="Ribosomal_Su5_D2-typ_SF"/>
</dbReference>
<dbReference type="PROSITE" id="PS50084">
    <property type="entry name" value="KH_TYPE_1"/>
    <property type="match status" value="1"/>
</dbReference>
<dbReference type="CDD" id="cd02393">
    <property type="entry name" value="KH-I_PNPase"/>
    <property type="match status" value="1"/>
</dbReference>
<dbReference type="PROSITE" id="PS50126">
    <property type="entry name" value="S1"/>
    <property type="match status" value="1"/>
</dbReference>
<comment type="caution">
    <text evidence="7">The sequence shown here is derived from an EMBL/GenBank/DDBJ whole genome shotgun (WGS) entry which is preliminary data.</text>
</comment>
<dbReference type="SUPFAM" id="SSF50249">
    <property type="entry name" value="Nucleic acid-binding proteins"/>
    <property type="match status" value="1"/>
</dbReference>
<keyword evidence="5" id="KW-0694">RNA-binding</keyword>
<dbReference type="SMART" id="SM00322">
    <property type="entry name" value="KH"/>
    <property type="match status" value="1"/>
</dbReference>
<dbReference type="GO" id="GO:0006402">
    <property type="term" value="P:mRNA catabolic process"/>
    <property type="evidence" value="ECO:0007669"/>
    <property type="project" value="InterPro"/>
</dbReference>
<dbReference type="EC" id="2.7.7.8" evidence="2"/>
<sequence>GPGRREIGHGALVERALAPVLPNEEDFPYTIRLVSEALSSNGSTSMASVCASILSLMDAGIPISSPVAGVAMGVIAENDKYVLLTDIEGLEDAYGNMDFKVAGTAEGITALQLDIKLKGIPYEVIEKAIKEAHDARRFILDKMSQTISSSRPELSKYAPRMYKITIDPDKIGTVIGPGGKMIRSIVEETKATIDVENDGTVIIGSTSEEGAQKAIKIIEDLTKDVEVGTVYTGRVTRVISIGAFVEILPGKEGMVHISELADYRVPSVEDVVKVGDEIMVVVTEIDRMG</sequence>
<dbReference type="EMBL" id="BARS01001344">
    <property type="protein sequence ID" value="GAF70535.1"/>
    <property type="molecule type" value="Genomic_DNA"/>
</dbReference>
<name>X0T3C5_9ZZZZ</name>
<dbReference type="PANTHER" id="PTHR11252">
    <property type="entry name" value="POLYRIBONUCLEOTIDE NUCLEOTIDYLTRANSFERASE"/>
    <property type="match status" value="1"/>
</dbReference>
<dbReference type="GO" id="GO:0003723">
    <property type="term" value="F:RNA binding"/>
    <property type="evidence" value="ECO:0007669"/>
    <property type="project" value="UniProtKB-KW"/>
</dbReference>
<dbReference type="Pfam" id="PF01138">
    <property type="entry name" value="RNase_PH"/>
    <property type="match status" value="1"/>
</dbReference>
<protein>
    <recommendedName>
        <fullName evidence="2">polyribonucleotide nucleotidyltransferase</fullName>
        <ecNumber evidence="2">2.7.7.8</ecNumber>
    </recommendedName>
</protein>
<feature type="non-terminal residue" evidence="7">
    <location>
        <position position="289"/>
    </location>
</feature>
<organism evidence="7">
    <name type="scientific">marine sediment metagenome</name>
    <dbReference type="NCBI Taxonomy" id="412755"/>
    <lineage>
        <taxon>unclassified sequences</taxon>
        <taxon>metagenomes</taxon>
        <taxon>ecological metagenomes</taxon>
    </lineage>
</organism>
<evidence type="ECO:0000256" key="3">
    <source>
        <dbReference type="ARBA" id="ARBA00022679"/>
    </source>
</evidence>
<dbReference type="Gene3D" id="3.30.230.70">
    <property type="entry name" value="GHMP Kinase, N-terminal domain"/>
    <property type="match status" value="1"/>
</dbReference>
<dbReference type="InterPro" id="IPR004088">
    <property type="entry name" value="KH_dom_type_1"/>
</dbReference>
<dbReference type="InterPro" id="IPR012162">
    <property type="entry name" value="PNPase"/>
</dbReference>
<evidence type="ECO:0000256" key="2">
    <source>
        <dbReference type="ARBA" id="ARBA00012416"/>
    </source>
</evidence>
<feature type="domain" description="S1 motif" evidence="6">
    <location>
        <begin position="228"/>
        <end position="289"/>
    </location>
</feature>
<evidence type="ECO:0000313" key="7">
    <source>
        <dbReference type="EMBL" id="GAF70535.1"/>
    </source>
</evidence>
<dbReference type="AlphaFoldDB" id="X0T3C5"/>
<dbReference type="InterPro" id="IPR004087">
    <property type="entry name" value="KH_dom"/>
</dbReference>
<dbReference type="SUPFAM" id="SSF55666">
    <property type="entry name" value="Ribonuclease PH domain 2-like"/>
    <property type="match status" value="1"/>
</dbReference>
<comment type="similarity">
    <text evidence="1">Belongs to the polyribonucleotide nucleotidyltransferase family.</text>
</comment>
<keyword evidence="3" id="KW-0808">Transferase</keyword>
<dbReference type="InterPro" id="IPR001247">
    <property type="entry name" value="ExoRNase_PH_dom1"/>
</dbReference>
<keyword evidence="4" id="KW-0548">Nucleotidyltransferase</keyword>
<dbReference type="InterPro" id="IPR012340">
    <property type="entry name" value="NA-bd_OB-fold"/>
</dbReference>
<evidence type="ECO:0000256" key="4">
    <source>
        <dbReference type="ARBA" id="ARBA00022695"/>
    </source>
</evidence>
<evidence type="ECO:0000256" key="5">
    <source>
        <dbReference type="ARBA" id="ARBA00022884"/>
    </source>
</evidence>
<dbReference type="SMART" id="SM00316">
    <property type="entry name" value="S1"/>
    <property type="match status" value="1"/>
</dbReference>
<evidence type="ECO:0000259" key="6">
    <source>
        <dbReference type="PROSITE" id="PS50126"/>
    </source>
</evidence>
<dbReference type="SUPFAM" id="SSF54791">
    <property type="entry name" value="Eukaryotic type KH-domain (KH-domain type I)"/>
    <property type="match status" value="1"/>
</dbReference>
<dbReference type="Gene3D" id="3.30.1370.10">
    <property type="entry name" value="K Homology domain, type 1"/>
    <property type="match status" value="1"/>
</dbReference>
<dbReference type="GO" id="GO:0004654">
    <property type="term" value="F:polyribonucleotide nucleotidyltransferase activity"/>
    <property type="evidence" value="ECO:0007669"/>
    <property type="project" value="UniProtKB-EC"/>
</dbReference>
<proteinExistence type="inferred from homology"/>
<dbReference type="PANTHER" id="PTHR11252:SF0">
    <property type="entry name" value="POLYRIBONUCLEOTIDE NUCLEOTIDYLTRANSFERASE 1, MITOCHONDRIAL"/>
    <property type="match status" value="1"/>
</dbReference>
<dbReference type="Gene3D" id="2.40.50.140">
    <property type="entry name" value="Nucleic acid-binding proteins"/>
    <property type="match status" value="1"/>
</dbReference>
<dbReference type="InterPro" id="IPR027408">
    <property type="entry name" value="PNPase/RNase_PH_dom_sf"/>
</dbReference>
<dbReference type="GO" id="GO:0000175">
    <property type="term" value="F:3'-5'-RNA exonuclease activity"/>
    <property type="evidence" value="ECO:0007669"/>
    <property type="project" value="TreeGrafter"/>
</dbReference>
<gene>
    <name evidence="7" type="ORF">S01H1_02698</name>
</gene>
<dbReference type="GO" id="GO:0005829">
    <property type="term" value="C:cytosol"/>
    <property type="evidence" value="ECO:0007669"/>
    <property type="project" value="TreeGrafter"/>
</dbReference>
<feature type="non-terminal residue" evidence="7">
    <location>
        <position position="1"/>
    </location>
</feature>
<dbReference type="SUPFAM" id="SSF54211">
    <property type="entry name" value="Ribosomal protein S5 domain 2-like"/>
    <property type="match status" value="1"/>
</dbReference>
<reference evidence="7" key="1">
    <citation type="journal article" date="2014" name="Front. Microbiol.">
        <title>High frequency of phylogenetically diverse reductive dehalogenase-homologous genes in deep subseafloor sedimentary metagenomes.</title>
        <authorList>
            <person name="Kawai M."/>
            <person name="Futagami T."/>
            <person name="Toyoda A."/>
            <person name="Takaki Y."/>
            <person name="Nishi S."/>
            <person name="Hori S."/>
            <person name="Arai W."/>
            <person name="Tsubouchi T."/>
            <person name="Morono Y."/>
            <person name="Uchiyama I."/>
            <person name="Ito T."/>
            <person name="Fujiyama A."/>
            <person name="Inagaki F."/>
            <person name="Takami H."/>
        </authorList>
    </citation>
    <scope>NUCLEOTIDE SEQUENCE</scope>
    <source>
        <strain evidence="7">Expedition CK06-06</strain>
    </source>
</reference>
<dbReference type="Pfam" id="PF00575">
    <property type="entry name" value="S1"/>
    <property type="match status" value="1"/>
</dbReference>
<dbReference type="InterPro" id="IPR036612">
    <property type="entry name" value="KH_dom_type_1_sf"/>
</dbReference>
<accession>X0T3C5</accession>
<dbReference type="FunFam" id="3.30.1370.10:FF:000001">
    <property type="entry name" value="Polyribonucleotide nucleotidyltransferase"/>
    <property type="match status" value="1"/>
</dbReference>
<dbReference type="Pfam" id="PF00013">
    <property type="entry name" value="KH_1"/>
    <property type="match status" value="1"/>
</dbReference>
<dbReference type="InterPro" id="IPR003029">
    <property type="entry name" value="S1_domain"/>
</dbReference>
<dbReference type="CDD" id="cd04472">
    <property type="entry name" value="S1_PNPase"/>
    <property type="match status" value="1"/>
</dbReference>
<dbReference type="InterPro" id="IPR036345">
    <property type="entry name" value="ExoRNase_PH_dom2_sf"/>
</dbReference>
<dbReference type="InterPro" id="IPR015847">
    <property type="entry name" value="ExoRNase_PH_dom2"/>
</dbReference>
<evidence type="ECO:0000256" key="1">
    <source>
        <dbReference type="ARBA" id="ARBA00007404"/>
    </source>
</evidence>
<dbReference type="Pfam" id="PF03725">
    <property type="entry name" value="RNase_PH_C"/>
    <property type="match status" value="1"/>
</dbReference>